<evidence type="ECO:0000313" key="1">
    <source>
        <dbReference type="EMBL" id="PCK32849.1"/>
    </source>
</evidence>
<dbReference type="RefSeq" id="WP_039496443.1">
    <property type="nucleotide sequence ID" value="NZ_NKHF01000023.1"/>
</dbReference>
<keyword evidence="2" id="KW-1185">Reference proteome</keyword>
<organism evidence="1 2">
    <name type="scientific">Pseudoalteromonas piscicida</name>
    <dbReference type="NCBI Taxonomy" id="43662"/>
    <lineage>
        <taxon>Bacteria</taxon>
        <taxon>Pseudomonadati</taxon>
        <taxon>Pseudomonadota</taxon>
        <taxon>Gammaproteobacteria</taxon>
        <taxon>Alteromonadales</taxon>
        <taxon>Pseudoalteromonadaceae</taxon>
        <taxon>Pseudoalteromonas</taxon>
    </lineage>
</organism>
<evidence type="ECO:0000313" key="2">
    <source>
        <dbReference type="Proteomes" id="UP000228621"/>
    </source>
</evidence>
<dbReference type="EMBL" id="NKHF01000023">
    <property type="protein sequence ID" value="PCK32849.1"/>
    <property type="molecule type" value="Genomic_DNA"/>
</dbReference>
<dbReference type="AlphaFoldDB" id="A0A2A5JU23"/>
<name>A0A2A5JU23_PSEO7</name>
<accession>A0A2A5JU23</accession>
<comment type="caution">
    <text evidence="1">The sequence shown here is derived from an EMBL/GenBank/DDBJ whole genome shotgun (WGS) entry which is preliminary data.</text>
</comment>
<dbReference type="OrthoDB" id="6315260at2"/>
<gene>
    <name evidence="1" type="ORF">CEX98_04460</name>
</gene>
<protein>
    <submittedName>
        <fullName evidence="1">Uncharacterized protein</fullName>
    </submittedName>
</protein>
<dbReference type="Proteomes" id="UP000228621">
    <property type="component" value="Unassembled WGS sequence"/>
</dbReference>
<sequence>MKLKIKKSSLKSLSSQSLQLNLAQTPNIAGGKQEYQDRPQAVGTRVDCVSVAVHLPCVIM</sequence>
<proteinExistence type="predicted"/>
<reference evidence="2" key="1">
    <citation type="journal article" date="2019" name="Genome Announc.">
        <title>Draft Genome Sequence of Pseudoalteromonas piscicida Strain 36Y ROTHPW, an Hypersaline Seawater Isolate from the South Coast of Sonora, Mexico.</title>
        <authorList>
            <person name="Sanchez-Diaz R."/>
            <person name="Molina-Garza Z.J."/>
            <person name="Cruz-Suarez L.E."/>
            <person name="Selvin J."/>
            <person name="Kiran G.S."/>
            <person name="Ibarra-Gamez J.C."/>
            <person name="Gomez-Gil B."/>
            <person name="Galaviz-Silva L."/>
        </authorList>
    </citation>
    <scope>NUCLEOTIDE SEQUENCE [LARGE SCALE GENOMIC DNA]</scope>
    <source>
        <strain evidence="2">36Y_RITHPW</strain>
    </source>
</reference>